<dbReference type="GO" id="GO:0006508">
    <property type="term" value="P:proteolysis"/>
    <property type="evidence" value="ECO:0007669"/>
    <property type="project" value="InterPro"/>
</dbReference>
<dbReference type="AlphaFoldDB" id="A0A1B8GK16"/>
<reference evidence="6" key="2">
    <citation type="journal article" date="2018" name="Nat. Commun.">
        <title>Extreme sensitivity to ultraviolet light in the fungal pathogen causing white-nose syndrome of bats.</title>
        <authorList>
            <person name="Palmer J.M."/>
            <person name="Drees K.P."/>
            <person name="Foster J.T."/>
            <person name="Lindner D.L."/>
        </authorList>
    </citation>
    <scope>NUCLEOTIDE SEQUENCE [LARGE SCALE GENOMIC DNA]</scope>
    <source>
        <strain evidence="6">UAMH 10579</strain>
    </source>
</reference>
<dbReference type="Gene3D" id="2.40.70.10">
    <property type="entry name" value="Acid Proteases"/>
    <property type="match status" value="1"/>
</dbReference>
<dbReference type="InterPro" id="IPR001969">
    <property type="entry name" value="Aspartic_peptidase_AS"/>
</dbReference>
<dbReference type="SUPFAM" id="SSF50630">
    <property type="entry name" value="Acid proteases"/>
    <property type="match status" value="1"/>
</dbReference>
<dbReference type="InterPro" id="IPR001995">
    <property type="entry name" value="Peptidase_A2_cat"/>
</dbReference>
<evidence type="ECO:0000313" key="6">
    <source>
        <dbReference type="Proteomes" id="UP000091956"/>
    </source>
</evidence>
<feature type="compositionally biased region" description="Gly residues" evidence="3">
    <location>
        <begin position="60"/>
        <end position="71"/>
    </location>
</feature>
<gene>
    <name evidence="5" type="ORF">VE01_06861</name>
</gene>
<dbReference type="Proteomes" id="UP000091956">
    <property type="component" value="Unassembled WGS sequence"/>
</dbReference>
<accession>A0A1B8GK16</accession>
<name>A0A1B8GK16_9PEZI</name>
<dbReference type="PROSITE" id="PS50175">
    <property type="entry name" value="ASP_PROT_RETROV"/>
    <property type="match status" value="1"/>
</dbReference>
<reference evidence="5 6" key="1">
    <citation type="submission" date="2016-03" db="EMBL/GenBank/DDBJ databases">
        <title>Comparative genomics of Pseudogymnoascus destructans, the fungus causing white-nose syndrome of bats.</title>
        <authorList>
            <person name="Palmer J.M."/>
            <person name="Drees K.P."/>
            <person name="Foster J.T."/>
            <person name="Lindner D.L."/>
        </authorList>
    </citation>
    <scope>NUCLEOTIDE SEQUENCE [LARGE SCALE GENOMIC DNA]</scope>
    <source>
        <strain evidence="5 6">UAMH 10579</strain>
    </source>
</reference>
<evidence type="ECO:0000256" key="2">
    <source>
        <dbReference type="ARBA" id="ARBA00022801"/>
    </source>
</evidence>
<feature type="domain" description="Peptidase A2" evidence="4">
    <location>
        <begin position="92"/>
        <end position="132"/>
    </location>
</feature>
<proteinExistence type="predicted"/>
<feature type="compositionally biased region" description="Pro residues" evidence="3">
    <location>
        <begin position="35"/>
        <end position="55"/>
    </location>
</feature>
<organism evidence="5 6">
    <name type="scientific">Pseudogymnoascus verrucosus</name>
    <dbReference type="NCBI Taxonomy" id="342668"/>
    <lineage>
        <taxon>Eukaryota</taxon>
        <taxon>Fungi</taxon>
        <taxon>Dikarya</taxon>
        <taxon>Ascomycota</taxon>
        <taxon>Pezizomycotina</taxon>
        <taxon>Leotiomycetes</taxon>
        <taxon>Thelebolales</taxon>
        <taxon>Thelebolaceae</taxon>
        <taxon>Pseudogymnoascus</taxon>
    </lineage>
</organism>
<evidence type="ECO:0000259" key="4">
    <source>
        <dbReference type="PROSITE" id="PS50175"/>
    </source>
</evidence>
<sequence length="236" mass="24645">MPPPFMPCGPGCTGDCQNPGGGFPGPMPGGMNFPGFPPPSGPGPSTFPGPYPQPTEWPGIGPGNFGGPSGGGGAGLSESPYVYPLGTSGQRINLLIDTGASLTLISTAAYNKHFRSIPVCADKRINLGGIGGGLSPSYQRFTMPLTFDFGNGKATVEGEAWICDSGFDVDCLLGLPYLRANQMSLEWGSNGETDSVMVQGHKIPINVESKVVQYLVGNRSGRQRKGRLIRLGGKRK</sequence>
<dbReference type="InterPro" id="IPR021109">
    <property type="entry name" value="Peptidase_aspartic_dom_sf"/>
</dbReference>
<dbReference type="EMBL" id="KV460230">
    <property type="protein sequence ID" value="OBT96168.1"/>
    <property type="molecule type" value="Genomic_DNA"/>
</dbReference>
<keyword evidence="1" id="KW-0645">Protease</keyword>
<dbReference type="OrthoDB" id="3439159at2759"/>
<evidence type="ECO:0000256" key="1">
    <source>
        <dbReference type="ARBA" id="ARBA00022750"/>
    </source>
</evidence>
<evidence type="ECO:0000256" key="3">
    <source>
        <dbReference type="SAM" id="MobiDB-lite"/>
    </source>
</evidence>
<keyword evidence="6" id="KW-1185">Reference proteome</keyword>
<dbReference type="RefSeq" id="XP_018129901.1">
    <property type="nucleotide sequence ID" value="XM_018276300.1"/>
</dbReference>
<dbReference type="GO" id="GO:0004190">
    <property type="term" value="F:aspartic-type endopeptidase activity"/>
    <property type="evidence" value="ECO:0007669"/>
    <property type="project" value="UniProtKB-KW"/>
</dbReference>
<protein>
    <recommendedName>
        <fullName evidence="4">Peptidase A2 domain-containing protein</fullName>
    </recommendedName>
</protein>
<dbReference type="GeneID" id="28840247"/>
<keyword evidence="1" id="KW-0064">Aspartyl protease</keyword>
<feature type="region of interest" description="Disordered" evidence="3">
    <location>
        <begin position="23"/>
        <end position="71"/>
    </location>
</feature>
<keyword evidence="2" id="KW-0378">Hydrolase</keyword>
<dbReference type="PROSITE" id="PS00141">
    <property type="entry name" value="ASP_PROTEASE"/>
    <property type="match status" value="1"/>
</dbReference>
<evidence type="ECO:0000313" key="5">
    <source>
        <dbReference type="EMBL" id="OBT96168.1"/>
    </source>
</evidence>